<dbReference type="InterPro" id="IPR011991">
    <property type="entry name" value="ArsR-like_HTH"/>
</dbReference>
<keyword evidence="2" id="KW-0238">DNA-binding</keyword>
<keyword evidence="3" id="KW-0804">Transcription</keyword>
<dbReference type="InterPro" id="IPR045981">
    <property type="entry name" value="DUF5937"/>
</dbReference>
<dbReference type="EMBL" id="FOKG01000006">
    <property type="protein sequence ID" value="SFB22896.1"/>
    <property type="molecule type" value="Genomic_DNA"/>
</dbReference>
<accession>A0A1I0ZCP0</accession>
<dbReference type="InterPro" id="IPR036390">
    <property type="entry name" value="WH_DNA-bd_sf"/>
</dbReference>
<protein>
    <submittedName>
        <fullName evidence="5">Regulatory protein, arsR family</fullName>
    </submittedName>
</protein>
<dbReference type="PANTHER" id="PTHR43132:SF6">
    <property type="entry name" value="HTH-TYPE TRANSCRIPTIONAL REPRESSOR CZRA"/>
    <property type="match status" value="1"/>
</dbReference>
<reference evidence="6" key="1">
    <citation type="submission" date="2016-10" db="EMBL/GenBank/DDBJ databases">
        <authorList>
            <person name="Varghese N."/>
            <person name="Submissions S."/>
        </authorList>
    </citation>
    <scope>NUCLEOTIDE SEQUENCE [LARGE SCALE GENOMIC DNA]</scope>
    <source>
        <strain evidence="6">CGMCC 4.3568</strain>
    </source>
</reference>
<dbReference type="OrthoDB" id="3460651at2"/>
<dbReference type="SMART" id="SM00418">
    <property type="entry name" value="HTH_ARSR"/>
    <property type="match status" value="1"/>
</dbReference>
<dbReference type="RefSeq" id="WP_091673094.1">
    <property type="nucleotide sequence ID" value="NZ_FOKG01000006.1"/>
</dbReference>
<gene>
    <name evidence="5" type="ORF">SAMN05216266_106276</name>
</gene>
<dbReference type="STRING" id="490629.SAMN05216266_106276"/>
<dbReference type="CDD" id="cd00090">
    <property type="entry name" value="HTH_ARSR"/>
    <property type="match status" value="1"/>
</dbReference>
<sequence length="330" mass="35747">MIELRFSAQDVALTRFALSPVWEVVASVRVLAAPGDHALHLPWVKHTRSALAETGLDIGMLADLVGGPGRGLPGFLAATPHSPVAELAEELELLRGAEPEYVRAEVDLLVPASRRSAAVESLYRDPRGGLDRLARMARDYWELAIEPHWPRIRALCEGDVLHRARLLAESGADRLWGDLTPVLHWRDGVLRVAHRRVDAAWDLAGRGLVLVPSVFAWPEVYTKIDPHWQPVLRYPPRGIATLWETGGVRVPGALAALVGRGRAILLTRLDAPASTTELAARTGLTPGGVSQHLAVLRASGLVSSHRAGRSVLYVRTAVADALVGPDALEE</sequence>
<evidence type="ECO:0000256" key="1">
    <source>
        <dbReference type="ARBA" id="ARBA00023015"/>
    </source>
</evidence>
<name>A0A1I0ZCP0_9PSEU</name>
<evidence type="ECO:0000259" key="4">
    <source>
        <dbReference type="SMART" id="SM00418"/>
    </source>
</evidence>
<dbReference type="PANTHER" id="PTHR43132">
    <property type="entry name" value="ARSENICAL RESISTANCE OPERON REPRESSOR ARSR-RELATED"/>
    <property type="match status" value="1"/>
</dbReference>
<dbReference type="InterPro" id="IPR036388">
    <property type="entry name" value="WH-like_DNA-bd_sf"/>
</dbReference>
<organism evidence="5 6">
    <name type="scientific">Amycolatopsis marina</name>
    <dbReference type="NCBI Taxonomy" id="490629"/>
    <lineage>
        <taxon>Bacteria</taxon>
        <taxon>Bacillati</taxon>
        <taxon>Actinomycetota</taxon>
        <taxon>Actinomycetes</taxon>
        <taxon>Pseudonocardiales</taxon>
        <taxon>Pseudonocardiaceae</taxon>
        <taxon>Amycolatopsis</taxon>
    </lineage>
</organism>
<feature type="domain" description="HTH arsR-type" evidence="4">
    <location>
        <begin position="252"/>
        <end position="327"/>
    </location>
</feature>
<dbReference type="InterPro" id="IPR001845">
    <property type="entry name" value="HTH_ArsR_DNA-bd_dom"/>
</dbReference>
<dbReference type="GO" id="GO:0003700">
    <property type="term" value="F:DNA-binding transcription factor activity"/>
    <property type="evidence" value="ECO:0007669"/>
    <property type="project" value="InterPro"/>
</dbReference>
<dbReference type="AlphaFoldDB" id="A0A1I0ZCP0"/>
<proteinExistence type="predicted"/>
<dbReference type="Proteomes" id="UP000243799">
    <property type="component" value="Unassembled WGS sequence"/>
</dbReference>
<dbReference type="Pfam" id="PF01022">
    <property type="entry name" value="HTH_5"/>
    <property type="match status" value="1"/>
</dbReference>
<evidence type="ECO:0000313" key="6">
    <source>
        <dbReference type="Proteomes" id="UP000243799"/>
    </source>
</evidence>
<evidence type="ECO:0000256" key="2">
    <source>
        <dbReference type="ARBA" id="ARBA00023125"/>
    </source>
</evidence>
<evidence type="ECO:0000256" key="3">
    <source>
        <dbReference type="ARBA" id="ARBA00023163"/>
    </source>
</evidence>
<keyword evidence="6" id="KW-1185">Reference proteome</keyword>
<keyword evidence="1" id="KW-0805">Transcription regulation</keyword>
<dbReference type="InterPro" id="IPR051011">
    <property type="entry name" value="Metal_resp_trans_reg"/>
</dbReference>
<evidence type="ECO:0000313" key="5">
    <source>
        <dbReference type="EMBL" id="SFB22896.1"/>
    </source>
</evidence>
<dbReference type="Pfam" id="PF19361">
    <property type="entry name" value="DUF5937"/>
    <property type="match status" value="1"/>
</dbReference>
<dbReference type="GO" id="GO:0003677">
    <property type="term" value="F:DNA binding"/>
    <property type="evidence" value="ECO:0007669"/>
    <property type="project" value="UniProtKB-KW"/>
</dbReference>
<dbReference type="Gene3D" id="1.10.10.10">
    <property type="entry name" value="Winged helix-like DNA-binding domain superfamily/Winged helix DNA-binding domain"/>
    <property type="match status" value="1"/>
</dbReference>
<dbReference type="SUPFAM" id="SSF46785">
    <property type="entry name" value="Winged helix' DNA-binding domain"/>
    <property type="match status" value="1"/>
</dbReference>